<sequence>MKRSGRATTTIEGINCPSKYAEGSGGDRLSRLCVSSSYFWFPLQFVTTSDGWPPPEVPLRLLFKCSGQLGRIHSCAGRPAAARELARPTKGRLGAGAHSREARHSPNQERSRSGQRSGEAAPRRCLCTPPSSDSAHQLRSSWAGQCRPRHSSRGGAGPSDRNNEARVPPPPRPERSWGRPGGSQTKHLAATTPHPAQAAESNGRMRRLGCRFSVPSVTPMDQFFVFATIRGGAFLRSICQQ</sequence>
<keyword evidence="3" id="KW-1185">Reference proteome</keyword>
<accession>A0AAV7PJI4</accession>
<comment type="caution">
    <text evidence="2">The sequence shown here is derived from an EMBL/GenBank/DDBJ whole genome shotgun (WGS) entry which is preliminary data.</text>
</comment>
<feature type="compositionally biased region" description="Polar residues" evidence="1">
    <location>
        <begin position="129"/>
        <end position="143"/>
    </location>
</feature>
<evidence type="ECO:0000256" key="1">
    <source>
        <dbReference type="SAM" id="MobiDB-lite"/>
    </source>
</evidence>
<evidence type="ECO:0000313" key="3">
    <source>
        <dbReference type="Proteomes" id="UP001066276"/>
    </source>
</evidence>
<proteinExistence type="predicted"/>
<evidence type="ECO:0000313" key="2">
    <source>
        <dbReference type="EMBL" id="KAJ1128326.1"/>
    </source>
</evidence>
<dbReference type="Proteomes" id="UP001066276">
    <property type="component" value="Chromosome 7"/>
</dbReference>
<reference evidence="2" key="1">
    <citation type="journal article" date="2022" name="bioRxiv">
        <title>Sequencing and chromosome-scale assembly of the giantPleurodeles waltlgenome.</title>
        <authorList>
            <person name="Brown T."/>
            <person name="Elewa A."/>
            <person name="Iarovenko S."/>
            <person name="Subramanian E."/>
            <person name="Araus A.J."/>
            <person name="Petzold A."/>
            <person name="Susuki M."/>
            <person name="Suzuki K.-i.T."/>
            <person name="Hayashi T."/>
            <person name="Toyoda A."/>
            <person name="Oliveira C."/>
            <person name="Osipova E."/>
            <person name="Leigh N.D."/>
            <person name="Simon A."/>
            <person name="Yun M.H."/>
        </authorList>
    </citation>
    <scope>NUCLEOTIDE SEQUENCE</scope>
    <source>
        <strain evidence="2">20211129_DDA</strain>
        <tissue evidence="2">Liver</tissue>
    </source>
</reference>
<feature type="region of interest" description="Disordered" evidence="1">
    <location>
        <begin position="83"/>
        <end position="204"/>
    </location>
</feature>
<gene>
    <name evidence="2" type="ORF">NDU88_006705</name>
</gene>
<name>A0AAV7PJI4_PLEWA</name>
<protein>
    <submittedName>
        <fullName evidence="2">Uncharacterized protein</fullName>
    </submittedName>
</protein>
<organism evidence="2 3">
    <name type="scientific">Pleurodeles waltl</name>
    <name type="common">Iberian ribbed newt</name>
    <dbReference type="NCBI Taxonomy" id="8319"/>
    <lineage>
        <taxon>Eukaryota</taxon>
        <taxon>Metazoa</taxon>
        <taxon>Chordata</taxon>
        <taxon>Craniata</taxon>
        <taxon>Vertebrata</taxon>
        <taxon>Euteleostomi</taxon>
        <taxon>Amphibia</taxon>
        <taxon>Batrachia</taxon>
        <taxon>Caudata</taxon>
        <taxon>Salamandroidea</taxon>
        <taxon>Salamandridae</taxon>
        <taxon>Pleurodelinae</taxon>
        <taxon>Pleurodeles</taxon>
    </lineage>
</organism>
<dbReference type="AlphaFoldDB" id="A0AAV7PJI4"/>
<dbReference type="EMBL" id="JANPWB010000011">
    <property type="protein sequence ID" value="KAJ1128326.1"/>
    <property type="molecule type" value="Genomic_DNA"/>
</dbReference>
<feature type="compositionally biased region" description="Basic and acidic residues" evidence="1">
    <location>
        <begin position="98"/>
        <end position="112"/>
    </location>
</feature>